<dbReference type="PROSITE" id="PS50835">
    <property type="entry name" value="IG_LIKE"/>
    <property type="match status" value="1"/>
</dbReference>
<evidence type="ECO:0000259" key="10">
    <source>
        <dbReference type="PROSITE" id="PS50835"/>
    </source>
</evidence>
<dbReference type="InterPro" id="IPR036179">
    <property type="entry name" value="Ig-like_dom_sf"/>
</dbReference>
<evidence type="ECO:0000256" key="3">
    <source>
        <dbReference type="ARBA" id="ARBA00022737"/>
    </source>
</evidence>
<sequence length="475" mass="52651">NPNGPPHLSADEVLFEGETVNITCTSSSARPPPLLRFLVEATAIDTDTKVSTTLDCSTGLFTSVSRLHSFQREWGNKNMSCQQHPEEKGLYPETVSNNPPSLIILVKEQRKLSKVIIASCSLMFVDSACNIKWESTIEHFKYTLIENRIFNQSTTSKISFNVIHEDYGKQIRCSTECQYFKNTLANATTVIFEKKPTVVVSSIPVLPVPPNTNIMLTCVVNAHPVGNITWTMVKTSNSISPQTKTCLNASTCSYEMTTSDVEEVYSCYAKNEHGSDERSIVVVHEHNNKEDLTGKASGILGVTIGVLGGIAFLFIVIVVMFLCLRRNQARQQSRKEDTQLDQFQPPYVYKFQNRNTDVAEYADINKTRRDRENVSLPSKDKHSCDATKECSGGVAIECSVHVEQPSNDYGIISTGTGSSKQPDARGCQSKEDINTTGKEEDNGVSKQKHIINADTGMARVSYVFRSTCTIDILDT</sequence>
<dbReference type="Gene3D" id="2.60.40.10">
    <property type="entry name" value="Immunoglobulins"/>
    <property type="match status" value="2"/>
</dbReference>
<accession>A0ABY7EBX4</accession>
<dbReference type="InterPro" id="IPR013783">
    <property type="entry name" value="Ig-like_fold"/>
</dbReference>
<dbReference type="Pfam" id="PF08205">
    <property type="entry name" value="C2-set_2"/>
    <property type="match status" value="1"/>
</dbReference>
<keyword evidence="9" id="KW-1133">Transmembrane helix</keyword>
<dbReference type="InterPro" id="IPR007110">
    <property type="entry name" value="Ig-like_dom"/>
</dbReference>
<evidence type="ECO:0000313" key="12">
    <source>
        <dbReference type="Proteomes" id="UP001164746"/>
    </source>
</evidence>
<feature type="non-terminal residue" evidence="11">
    <location>
        <position position="475"/>
    </location>
</feature>
<evidence type="ECO:0000313" key="11">
    <source>
        <dbReference type="EMBL" id="WAR05914.1"/>
    </source>
</evidence>
<feature type="region of interest" description="Disordered" evidence="8">
    <location>
        <begin position="409"/>
        <end position="446"/>
    </location>
</feature>
<organism evidence="11 12">
    <name type="scientific">Mya arenaria</name>
    <name type="common">Soft-shell clam</name>
    <dbReference type="NCBI Taxonomy" id="6604"/>
    <lineage>
        <taxon>Eukaryota</taxon>
        <taxon>Metazoa</taxon>
        <taxon>Spiralia</taxon>
        <taxon>Lophotrochozoa</taxon>
        <taxon>Mollusca</taxon>
        <taxon>Bivalvia</taxon>
        <taxon>Autobranchia</taxon>
        <taxon>Heteroconchia</taxon>
        <taxon>Euheterodonta</taxon>
        <taxon>Imparidentia</taxon>
        <taxon>Neoheterodontei</taxon>
        <taxon>Myida</taxon>
        <taxon>Myoidea</taxon>
        <taxon>Myidae</taxon>
        <taxon>Mya</taxon>
    </lineage>
</organism>
<keyword evidence="5 9" id="KW-0472">Membrane</keyword>
<feature type="compositionally biased region" description="Basic and acidic residues" evidence="8">
    <location>
        <begin position="428"/>
        <end position="443"/>
    </location>
</feature>
<keyword evidence="12" id="KW-1185">Reference proteome</keyword>
<evidence type="ECO:0000256" key="8">
    <source>
        <dbReference type="SAM" id="MobiDB-lite"/>
    </source>
</evidence>
<name>A0ABY7EBX4_MYAAR</name>
<dbReference type="Proteomes" id="UP001164746">
    <property type="component" value="Chromosome 5"/>
</dbReference>
<gene>
    <name evidence="11" type="ORF">MAR_021283</name>
</gene>
<evidence type="ECO:0000256" key="1">
    <source>
        <dbReference type="ARBA" id="ARBA00004370"/>
    </source>
</evidence>
<dbReference type="SUPFAM" id="SSF48726">
    <property type="entry name" value="Immunoglobulin"/>
    <property type="match status" value="2"/>
</dbReference>
<dbReference type="InterPro" id="IPR051427">
    <property type="entry name" value="Nectin/Nectin-like"/>
</dbReference>
<keyword evidence="4" id="KW-0130">Cell adhesion</keyword>
<evidence type="ECO:0000256" key="5">
    <source>
        <dbReference type="ARBA" id="ARBA00023136"/>
    </source>
</evidence>
<keyword evidence="6" id="KW-1015">Disulfide bond</keyword>
<proteinExistence type="predicted"/>
<keyword evidence="7" id="KW-0325">Glycoprotein</keyword>
<evidence type="ECO:0000256" key="7">
    <source>
        <dbReference type="ARBA" id="ARBA00023180"/>
    </source>
</evidence>
<protein>
    <recommendedName>
        <fullName evidence="10">Ig-like domain-containing protein</fullName>
    </recommendedName>
</protein>
<keyword evidence="2" id="KW-0732">Signal</keyword>
<evidence type="ECO:0000256" key="4">
    <source>
        <dbReference type="ARBA" id="ARBA00022889"/>
    </source>
</evidence>
<keyword evidence="9" id="KW-0812">Transmembrane</keyword>
<comment type="subcellular location">
    <subcellularLocation>
        <location evidence="1">Membrane</location>
    </subcellularLocation>
</comment>
<feature type="domain" description="Ig-like" evidence="10">
    <location>
        <begin position="196"/>
        <end position="281"/>
    </location>
</feature>
<dbReference type="PANTHER" id="PTHR23277">
    <property type="entry name" value="NECTIN-RELATED"/>
    <property type="match status" value="1"/>
</dbReference>
<evidence type="ECO:0000256" key="2">
    <source>
        <dbReference type="ARBA" id="ARBA00022729"/>
    </source>
</evidence>
<evidence type="ECO:0000256" key="9">
    <source>
        <dbReference type="SAM" id="Phobius"/>
    </source>
</evidence>
<dbReference type="EMBL" id="CP111016">
    <property type="protein sequence ID" value="WAR05914.1"/>
    <property type="molecule type" value="Genomic_DNA"/>
</dbReference>
<dbReference type="InterPro" id="IPR013162">
    <property type="entry name" value="CD80_C2-set"/>
</dbReference>
<keyword evidence="3" id="KW-0677">Repeat</keyword>
<feature type="transmembrane region" description="Helical" evidence="9">
    <location>
        <begin position="299"/>
        <end position="324"/>
    </location>
</feature>
<dbReference type="PANTHER" id="PTHR23277:SF108">
    <property type="entry name" value="FASCICLIN-3"/>
    <property type="match status" value="1"/>
</dbReference>
<reference evidence="11" key="1">
    <citation type="submission" date="2022-11" db="EMBL/GenBank/DDBJ databases">
        <title>Centuries of genome instability and evolution in soft-shell clam transmissible cancer (bioRxiv).</title>
        <authorList>
            <person name="Hart S.F.M."/>
            <person name="Yonemitsu M.A."/>
            <person name="Giersch R.M."/>
            <person name="Beal B.F."/>
            <person name="Arriagada G."/>
            <person name="Davis B.W."/>
            <person name="Ostrander E.A."/>
            <person name="Goff S.P."/>
            <person name="Metzger M.J."/>
        </authorList>
    </citation>
    <scope>NUCLEOTIDE SEQUENCE</scope>
    <source>
        <strain evidence="11">MELC-2E11</strain>
        <tissue evidence="11">Siphon/mantle</tissue>
    </source>
</reference>
<evidence type="ECO:0000256" key="6">
    <source>
        <dbReference type="ARBA" id="ARBA00023157"/>
    </source>
</evidence>